<dbReference type="PANTHER" id="PTHR30353:SF15">
    <property type="entry name" value="INNER MEMBRANE PROTEIN YABI"/>
    <property type="match status" value="1"/>
</dbReference>
<evidence type="ECO:0000256" key="4">
    <source>
        <dbReference type="ARBA" id="ARBA00022692"/>
    </source>
</evidence>
<keyword evidence="3" id="KW-1003">Cell membrane</keyword>
<keyword evidence="11" id="KW-1185">Reference proteome</keyword>
<dbReference type="EMBL" id="CP017415">
    <property type="protein sequence ID" value="AOU97212.1"/>
    <property type="molecule type" value="Genomic_DNA"/>
</dbReference>
<evidence type="ECO:0000256" key="1">
    <source>
        <dbReference type="ARBA" id="ARBA00004651"/>
    </source>
</evidence>
<dbReference type="GO" id="GO:0005886">
    <property type="term" value="C:plasma membrane"/>
    <property type="evidence" value="ECO:0007669"/>
    <property type="project" value="UniProtKB-SubCell"/>
</dbReference>
<feature type="transmembrane region" description="Helical" evidence="7">
    <location>
        <begin position="175"/>
        <end position="197"/>
    </location>
</feature>
<proteinExistence type="inferred from homology"/>
<organism evidence="10 11">
    <name type="scientific">Acidihalobacter yilgarnensis</name>
    <dbReference type="NCBI Taxonomy" id="2819280"/>
    <lineage>
        <taxon>Bacteria</taxon>
        <taxon>Pseudomonadati</taxon>
        <taxon>Pseudomonadota</taxon>
        <taxon>Gammaproteobacteria</taxon>
        <taxon>Chromatiales</taxon>
        <taxon>Ectothiorhodospiraceae</taxon>
        <taxon>Acidihalobacter</taxon>
    </lineage>
</organism>
<dbReference type="Proteomes" id="UP000095401">
    <property type="component" value="Chromosome"/>
</dbReference>
<evidence type="ECO:0000313" key="10">
    <source>
        <dbReference type="EMBL" id="AOU97212.1"/>
    </source>
</evidence>
<evidence type="ECO:0000256" key="2">
    <source>
        <dbReference type="ARBA" id="ARBA00010792"/>
    </source>
</evidence>
<protein>
    <submittedName>
        <fullName evidence="10">Uncharacterized protein</fullName>
    </submittedName>
</protein>
<feature type="transmembrane region" description="Helical" evidence="7">
    <location>
        <begin position="144"/>
        <end position="169"/>
    </location>
</feature>
<name>A0A1D8IL58_9GAMM</name>
<dbReference type="InterPro" id="IPR032816">
    <property type="entry name" value="VTT_dom"/>
</dbReference>
<reference evidence="11" key="1">
    <citation type="submission" date="2016-09" db="EMBL/GenBank/DDBJ databases">
        <title>Acidihalobacter prosperus F5.</title>
        <authorList>
            <person name="Khaleque H.N."/>
            <person name="Ramsay J.P."/>
            <person name="Kaksonen A.H."/>
            <person name="Boxall N.J."/>
            <person name="Watkin E.L.J."/>
        </authorList>
    </citation>
    <scope>NUCLEOTIDE SEQUENCE [LARGE SCALE GENOMIC DNA]</scope>
    <source>
        <strain evidence="11">F5</strain>
    </source>
</reference>
<feature type="transmembrane region" description="Helical" evidence="7">
    <location>
        <begin position="405"/>
        <end position="424"/>
    </location>
</feature>
<feature type="transmembrane region" description="Helical" evidence="7">
    <location>
        <begin position="6"/>
        <end position="28"/>
    </location>
</feature>
<feature type="transmembrane region" description="Helical" evidence="7">
    <location>
        <begin position="35"/>
        <end position="57"/>
    </location>
</feature>
<evidence type="ECO:0000313" key="11">
    <source>
        <dbReference type="Proteomes" id="UP000095401"/>
    </source>
</evidence>
<gene>
    <name evidence="10" type="ORF">BI364_03625</name>
</gene>
<evidence type="ECO:0000259" key="9">
    <source>
        <dbReference type="Pfam" id="PF14067"/>
    </source>
</evidence>
<dbReference type="InterPro" id="IPR036938">
    <property type="entry name" value="PAP2/HPO_sf"/>
</dbReference>
<comment type="similarity">
    <text evidence="2">Belongs to the DedA family.</text>
</comment>
<dbReference type="PANTHER" id="PTHR30353">
    <property type="entry name" value="INNER MEMBRANE PROTEIN DEDA-RELATED"/>
    <property type="match status" value="1"/>
</dbReference>
<evidence type="ECO:0000256" key="3">
    <source>
        <dbReference type="ARBA" id="ARBA00022475"/>
    </source>
</evidence>
<feature type="transmembrane region" description="Helical" evidence="7">
    <location>
        <begin position="63"/>
        <end position="84"/>
    </location>
</feature>
<dbReference type="RefSeq" id="WP_070077600.1">
    <property type="nucleotide sequence ID" value="NZ_CP017415.1"/>
</dbReference>
<evidence type="ECO:0000259" key="8">
    <source>
        <dbReference type="Pfam" id="PF09335"/>
    </source>
</evidence>
<feature type="transmembrane region" description="Helical" evidence="7">
    <location>
        <begin position="240"/>
        <end position="261"/>
    </location>
</feature>
<dbReference type="InterPro" id="IPR032818">
    <property type="entry name" value="DedA-like"/>
</dbReference>
<dbReference type="AlphaFoldDB" id="A0A1D8IL58"/>
<feature type="domain" description="LssY-like C-terminal" evidence="9">
    <location>
        <begin position="480"/>
        <end position="596"/>
    </location>
</feature>
<dbReference type="Pfam" id="PF14067">
    <property type="entry name" value="LssY_C"/>
    <property type="match status" value="1"/>
</dbReference>
<evidence type="ECO:0000256" key="5">
    <source>
        <dbReference type="ARBA" id="ARBA00022989"/>
    </source>
</evidence>
<feature type="transmembrane region" description="Helical" evidence="7">
    <location>
        <begin position="380"/>
        <end position="399"/>
    </location>
</feature>
<dbReference type="Pfam" id="PF09335">
    <property type="entry name" value="VTT_dom"/>
    <property type="match status" value="1"/>
</dbReference>
<feature type="transmembrane region" description="Helical" evidence="7">
    <location>
        <begin position="291"/>
        <end position="313"/>
    </location>
</feature>
<comment type="subcellular location">
    <subcellularLocation>
        <location evidence="1">Cell membrane</location>
        <topology evidence="1">Multi-pass membrane protein</topology>
    </subcellularLocation>
</comment>
<keyword evidence="5 7" id="KW-1133">Transmembrane helix</keyword>
<evidence type="ECO:0000256" key="6">
    <source>
        <dbReference type="ARBA" id="ARBA00023136"/>
    </source>
</evidence>
<feature type="transmembrane region" description="Helical" evidence="7">
    <location>
        <begin position="436"/>
        <end position="454"/>
    </location>
</feature>
<dbReference type="InterPro" id="IPR025902">
    <property type="entry name" value="LssY-like-C_dom"/>
</dbReference>
<evidence type="ECO:0000256" key="7">
    <source>
        <dbReference type="SAM" id="Phobius"/>
    </source>
</evidence>
<feature type="transmembrane region" description="Helical" evidence="7">
    <location>
        <begin position="349"/>
        <end position="368"/>
    </location>
</feature>
<keyword evidence="4 7" id="KW-0812">Transmembrane</keyword>
<feature type="transmembrane region" description="Helical" evidence="7">
    <location>
        <begin position="320"/>
        <end position="343"/>
    </location>
</feature>
<dbReference type="SUPFAM" id="SSF48317">
    <property type="entry name" value="Acid phosphatase/Vanadium-dependent haloperoxidase"/>
    <property type="match status" value="1"/>
</dbReference>
<sequence>MHSWLQFVVSWVAAHPGLSGVVVFLIALGESLAVVGLLIPGTAVMFAIGALVAAGALNLWTTLAAAVAGAIIGDGLSYWLGYYYRDRVRGMWPFRTHPQWLRAAEGFIERHGGKSVLLGRFVGPVRPIVPVVAGMMRMAPRRFLLANVVSAVLWAPAYLAPGIGFGVAFDLFSRIALRLALLFGLLVAVLWLTGWAVHRLHRWLVPRAVATLALVAQQRARRPWLGRFAGLLIDPRSPDLGALATAALVLLVATWGLHALAEGTVWHQADAAIFRYLAQMRSPWGDHAMQWLSGFGSVPSLAALALWGGIWLAGRREWRLLLYWLGVSLLGMVLLALGMTAVLGQPARLSASSAWQVSLYGLIAMQVAQRLRGDLRWLPYSVVGLLLAGVGFARVYLGIEGLSGWLGGLLLGMIWVTLVGVACLTHAGAGGAVRGLLLGGIMASVAGLAIGYRVPPTSPPLAVITFNHQLTDAQWWHEGWRSLPALRRRLDGEPAEPLNIQWAGDRAVIEAFLGAHGWVAPPPLTPGDALNWLLPGRDNRRLPMLPRLNDGRGPVLVRIHSLDDDAVGTRELVLRLWPSTLRLSDGRPVWVGSLRQRRLVAPLGLLLLPRYGELATNGATWLEGAGVQTRVVHRQRSGVPSPVRLLRMTPSR</sequence>
<accession>A0A1D8IL58</accession>
<feature type="domain" description="VTT" evidence="8">
    <location>
        <begin position="39"/>
        <end position="162"/>
    </location>
</feature>
<dbReference type="KEGG" id="aprs:BI364_03625"/>
<keyword evidence="6 7" id="KW-0472">Membrane</keyword>